<dbReference type="PIRSF" id="PIRSF026534">
    <property type="entry name" value="Endo_alpha-L-arabinosidase"/>
    <property type="match status" value="1"/>
</dbReference>
<dbReference type="PANTHER" id="PTHR43301">
    <property type="entry name" value="ARABINAN ENDO-1,5-ALPHA-L-ARABINOSIDASE"/>
    <property type="match status" value="1"/>
</dbReference>
<feature type="site" description="Important for substrate recognition" evidence="7">
    <location>
        <position position="275"/>
    </location>
</feature>
<comment type="caution">
    <text evidence="9">The sequence shown here is derived from an EMBL/GenBank/DDBJ whole genome shotgun (WGS) entry which is preliminary data.</text>
</comment>
<dbReference type="RefSeq" id="WP_129602454.1">
    <property type="nucleotide sequence ID" value="NZ_SBLB01000004.1"/>
</dbReference>
<organism evidence="9 10">
    <name type="scientific">Spirosoma sordidisoli</name>
    <dbReference type="NCBI Taxonomy" id="2502893"/>
    <lineage>
        <taxon>Bacteria</taxon>
        <taxon>Pseudomonadati</taxon>
        <taxon>Bacteroidota</taxon>
        <taxon>Cytophagia</taxon>
        <taxon>Cytophagales</taxon>
        <taxon>Cytophagaceae</taxon>
        <taxon>Spirosoma</taxon>
    </lineage>
</organism>
<feature type="site" description="Important for catalytic activity, responsible for pKa modulation of the active site Glu and correct orientation of both the proton donor and substrate" evidence="7">
    <location>
        <position position="153"/>
    </location>
</feature>
<proteinExistence type="inferred from homology"/>
<evidence type="ECO:0000256" key="3">
    <source>
        <dbReference type="ARBA" id="ARBA00022801"/>
    </source>
</evidence>
<dbReference type="GO" id="GO:0046558">
    <property type="term" value="F:arabinan endo-1,5-alpha-L-arabinosidase activity"/>
    <property type="evidence" value="ECO:0007669"/>
    <property type="project" value="InterPro"/>
</dbReference>
<keyword evidence="3 5" id="KW-0378">Hydrolase</keyword>
<dbReference type="Proteomes" id="UP000290407">
    <property type="component" value="Unassembled WGS sequence"/>
</dbReference>
<evidence type="ECO:0000256" key="1">
    <source>
        <dbReference type="ARBA" id="ARBA00004834"/>
    </source>
</evidence>
<dbReference type="EMBL" id="SBLB01000004">
    <property type="protein sequence ID" value="RYC68847.1"/>
    <property type="molecule type" value="Genomic_DNA"/>
</dbReference>
<evidence type="ECO:0000256" key="4">
    <source>
        <dbReference type="ARBA" id="ARBA00023295"/>
    </source>
</evidence>
<dbReference type="AlphaFoldDB" id="A0A4Q2UHH3"/>
<accession>A0A4Q2UHH3</accession>
<dbReference type="InterPro" id="IPR050727">
    <property type="entry name" value="GH43_arabinanases"/>
</dbReference>
<comment type="pathway">
    <text evidence="1 5">Glycan metabolism; L-arabinan degradation.</text>
</comment>
<dbReference type="Pfam" id="PF04616">
    <property type="entry name" value="Glyco_hydro_43"/>
    <property type="match status" value="1"/>
</dbReference>
<dbReference type="UniPathway" id="UPA00667"/>
<evidence type="ECO:0000256" key="5">
    <source>
        <dbReference type="PIRNR" id="PIRNR026534"/>
    </source>
</evidence>
<name>A0A4Q2UHH3_9BACT</name>
<keyword evidence="10" id="KW-1185">Reference proteome</keyword>
<dbReference type="CDD" id="cd08998">
    <property type="entry name" value="GH43_Arb43a-like"/>
    <property type="match status" value="1"/>
</dbReference>
<evidence type="ECO:0000313" key="9">
    <source>
        <dbReference type="EMBL" id="RYC68847.1"/>
    </source>
</evidence>
<feature type="chain" id="PRO_5020266898" evidence="8">
    <location>
        <begin position="23"/>
        <end position="324"/>
    </location>
</feature>
<evidence type="ECO:0000313" key="10">
    <source>
        <dbReference type="Proteomes" id="UP000290407"/>
    </source>
</evidence>
<evidence type="ECO:0000256" key="8">
    <source>
        <dbReference type="SAM" id="SignalP"/>
    </source>
</evidence>
<dbReference type="Gene3D" id="2.115.10.20">
    <property type="entry name" value="Glycosyl hydrolase domain, family 43"/>
    <property type="match status" value="1"/>
</dbReference>
<dbReference type="InterPro" id="IPR006710">
    <property type="entry name" value="Glyco_hydro_43"/>
</dbReference>
<dbReference type="PANTHER" id="PTHR43301:SF3">
    <property type="entry name" value="ARABINAN ENDO-1,5-ALPHA-L-ARABINOSIDASE A-RELATED"/>
    <property type="match status" value="1"/>
</dbReference>
<evidence type="ECO:0000256" key="6">
    <source>
        <dbReference type="PIRSR" id="PIRSR026534-1"/>
    </source>
</evidence>
<protein>
    <submittedName>
        <fullName evidence="9">Arabinan endo-1,5-alpha-L-arabinosidase</fullName>
    </submittedName>
</protein>
<sequence length="324" mass="35363">MTRFYTLLLVLLTLLGRFAAQAQEAPLTTHDPSTILKAAGRYWYFSTGNGIQVVSSADLRSWKSEKPVFEKNTWPGWVDSTVRGFKGHFWAPDAIRMNGNYYLYYSCSTFGSPVSAIGVTTSPVLDPQSPSYRWTDQGMVVSSKVRTDINAIDPSLMRDTDGRVYMVYGSFHGGIGAAEIDTTTGKLKAGTPVKTVAGGRQSDWEAAALIKEGNFYYLFANNGLCCKGINSTYYLVVGRSSSPLGPFVDQSGRDLTAGGGTLVLRTEGNYLGPGHVGLLRDGGRNLVSIHVYDPNDRGKSKLAFCQLSFQNGWPILTPERFGTD</sequence>
<evidence type="ECO:0000256" key="7">
    <source>
        <dbReference type="PIRSR" id="PIRSR026534-3"/>
    </source>
</evidence>
<reference evidence="9 10" key="1">
    <citation type="submission" date="2019-01" db="EMBL/GenBank/DDBJ databases">
        <title>Spirosoma flava sp. nov., a propanil-degrading bacterium isolated from herbicide-contaminated soil.</title>
        <authorList>
            <person name="Zhang L."/>
            <person name="Jiang J.-D."/>
        </authorList>
    </citation>
    <scope>NUCLEOTIDE SEQUENCE [LARGE SCALE GENOMIC DNA]</scope>
    <source>
        <strain evidence="9 10">TY50</strain>
    </source>
</reference>
<feature type="active site" description="Proton donor" evidence="6">
    <location>
        <position position="205"/>
    </location>
</feature>
<dbReference type="InterPro" id="IPR023296">
    <property type="entry name" value="Glyco_hydro_beta-prop_sf"/>
</dbReference>
<dbReference type="GO" id="GO:0031222">
    <property type="term" value="P:arabinan catabolic process"/>
    <property type="evidence" value="ECO:0007669"/>
    <property type="project" value="UniProtKB-UniPathway"/>
</dbReference>
<feature type="signal peptide" evidence="8">
    <location>
        <begin position="1"/>
        <end position="22"/>
    </location>
</feature>
<keyword evidence="8" id="KW-0732">Signal</keyword>
<keyword evidence="4 5" id="KW-0326">Glycosidase</keyword>
<gene>
    <name evidence="9" type="ORF">EQG79_15635</name>
</gene>
<dbReference type="SUPFAM" id="SSF75005">
    <property type="entry name" value="Arabinanase/levansucrase/invertase"/>
    <property type="match status" value="1"/>
</dbReference>
<evidence type="ECO:0000256" key="2">
    <source>
        <dbReference type="ARBA" id="ARBA00009865"/>
    </source>
</evidence>
<comment type="similarity">
    <text evidence="2 5">Belongs to the glycosyl hydrolase 43 family.</text>
</comment>
<feature type="active site" description="Proton acceptor" evidence="6">
    <location>
        <position position="31"/>
    </location>
</feature>
<dbReference type="InterPro" id="IPR016840">
    <property type="entry name" value="Glyco_hydro_43_endo_a_Ara-ase"/>
</dbReference>